<keyword evidence="7" id="KW-0675">Receptor</keyword>
<protein>
    <recommendedName>
        <fullName evidence="14">Nuclear receptor domain-containing protein</fullName>
    </recommendedName>
</protein>
<dbReference type="SUPFAM" id="SSF48508">
    <property type="entry name" value="Nuclear receptor ligand-binding domain"/>
    <property type="match status" value="1"/>
</dbReference>
<dbReference type="PANTHER" id="PTHR24082">
    <property type="entry name" value="NUCLEAR HORMONE RECEPTOR"/>
    <property type="match status" value="1"/>
</dbReference>
<evidence type="ECO:0000256" key="3">
    <source>
        <dbReference type="ARBA" id="ARBA00022833"/>
    </source>
</evidence>
<keyword evidence="8" id="KW-0539">Nucleus</keyword>
<dbReference type="EnsemblMetazoa" id="tetur30g01210.1">
    <property type="protein sequence ID" value="tetur30g01210.1"/>
    <property type="gene ID" value="tetur30g01210"/>
</dbReference>
<evidence type="ECO:0000256" key="7">
    <source>
        <dbReference type="ARBA" id="ARBA00023170"/>
    </source>
</evidence>
<dbReference type="InterPro" id="IPR035500">
    <property type="entry name" value="NHR-like_dom_sf"/>
</dbReference>
<dbReference type="InterPro" id="IPR013088">
    <property type="entry name" value="Znf_NHR/GATA"/>
</dbReference>
<keyword evidence="1" id="KW-0479">Metal-binding</keyword>
<evidence type="ECO:0000256" key="5">
    <source>
        <dbReference type="ARBA" id="ARBA00023125"/>
    </source>
</evidence>
<feature type="region of interest" description="Disordered" evidence="9">
    <location>
        <begin position="127"/>
        <end position="151"/>
    </location>
</feature>
<proteinExistence type="predicted"/>
<evidence type="ECO:0000313" key="13">
    <source>
        <dbReference type="Proteomes" id="UP000015104"/>
    </source>
</evidence>
<evidence type="ECO:0000256" key="8">
    <source>
        <dbReference type="ARBA" id="ARBA00023242"/>
    </source>
</evidence>
<feature type="compositionally biased region" description="Low complexity" evidence="9">
    <location>
        <begin position="310"/>
        <end position="345"/>
    </location>
</feature>
<dbReference type="EMBL" id="CAEY01000867">
    <property type="status" value="NOT_ANNOTATED_CDS"/>
    <property type="molecule type" value="Genomic_DNA"/>
</dbReference>
<dbReference type="STRING" id="32264.T1L0M0"/>
<keyword evidence="3" id="KW-0862">Zinc</keyword>
<evidence type="ECO:0000256" key="6">
    <source>
        <dbReference type="ARBA" id="ARBA00023163"/>
    </source>
</evidence>
<evidence type="ECO:0008006" key="14">
    <source>
        <dbReference type="Google" id="ProtNLM"/>
    </source>
</evidence>
<dbReference type="Pfam" id="PF00105">
    <property type="entry name" value="zf-C4"/>
    <property type="match status" value="1"/>
</dbReference>
<dbReference type="PROSITE" id="PS00031">
    <property type="entry name" value="NUCLEAR_REC_DBD_1"/>
    <property type="match status" value="1"/>
</dbReference>
<keyword evidence="13" id="KW-1185">Reference proteome</keyword>
<feature type="compositionally biased region" description="Polar residues" evidence="9">
    <location>
        <begin position="371"/>
        <end position="380"/>
    </location>
</feature>
<dbReference type="SMR" id="T1L0M0"/>
<dbReference type="GO" id="GO:0000122">
    <property type="term" value="P:negative regulation of transcription by RNA polymerase II"/>
    <property type="evidence" value="ECO:0007669"/>
    <property type="project" value="TreeGrafter"/>
</dbReference>
<reference evidence="13" key="1">
    <citation type="submission" date="2011-08" db="EMBL/GenBank/DDBJ databases">
        <authorList>
            <person name="Rombauts S."/>
        </authorList>
    </citation>
    <scope>NUCLEOTIDE SEQUENCE</scope>
    <source>
        <strain evidence="13">London</strain>
    </source>
</reference>
<evidence type="ECO:0000256" key="9">
    <source>
        <dbReference type="SAM" id="MobiDB-lite"/>
    </source>
</evidence>
<dbReference type="PANTHER" id="PTHR24082:SF283">
    <property type="entry name" value="NUCLEAR HORMONE RECEPTOR HR96"/>
    <property type="match status" value="1"/>
</dbReference>
<sequence>MVPDTASSIRPHLSSRPEKAILCLVCSDKSFGNNFGAITCESCKAFFRRTANERDKLACPFNDNCEITIATRKHCRKCRLEKCFAVGMIKEWIQSEEQLKIRRAILKERKLRREMGANGQAIKRFRSSPSRVPESVGNDINGNSNSMSFPDKRERNIWTSMAQKMDSSKFHKQLASSLQNSVSNCKGYDSQQSVAQFFNKITDQNFFANLVKSNAFGSGPMRSSISRNSDQPSPNQRSSVIAFTGKSSTSSSPALSVSSSPDQGNQDTCDASIKSMHDDLAPEVDIYPGNFDPDCHPIYQSLVKKKPPVSSCLNTSSSLSSPTFSFTSSTASSPTSTPTFNNLTSKTTSSSPPAFSSETPTTSKDYPLRTPTESSVSNKQLEPFANERSDATDEDIIKINQNPLDLPSESTAKSVSLNVFHHIIDSYFTRINMRSEKISKSYALNSMEESRLIELTLAYGAFNEPLACSCTSVNNLLINCYNVSICQLITMTKKLTAYSELPVEDQITLLRGTFADILAMRGAFLFDSKTCSWPVKGTSWSIKMDQLFSIDEAFYKTYLDFINDLSSNWRSNVIINQLILVIMLFNCNLSGLKSPEAIRLEYCAYIYLLQRYLESSLNFKETPKETLCHILGKINQLQDFNRNLIRLPNGQSIENLKIGSLDSLLLPD</sequence>
<dbReference type="InterPro" id="IPR001628">
    <property type="entry name" value="Znf_hrmn_rcpt"/>
</dbReference>
<dbReference type="PRINTS" id="PR00047">
    <property type="entry name" value="STROIDFINGER"/>
</dbReference>
<dbReference type="eggNOG" id="KOG3575">
    <property type="taxonomic scope" value="Eukaryota"/>
</dbReference>
<dbReference type="GO" id="GO:0030154">
    <property type="term" value="P:cell differentiation"/>
    <property type="evidence" value="ECO:0007669"/>
    <property type="project" value="TreeGrafter"/>
</dbReference>
<gene>
    <name evidence="12" type="primary">107369197</name>
</gene>
<dbReference type="InterPro" id="IPR000536">
    <property type="entry name" value="Nucl_hrmn_rcpt_lig-bd"/>
</dbReference>
<evidence type="ECO:0000256" key="4">
    <source>
        <dbReference type="ARBA" id="ARBA00023015"/>
    </source>
</evidence>
<dbReference type="GO" id="GO:0008270">
    <property type="term" value="F:zinc ion binding"/>
    <property type="evidence" value="ECO:0007669"/>
    <property type="project" value="UniProtKB-KW"/>
</dbReference>
<dbReference type="PROSITE" id="PS51030">
    <property type="entry name" value="NUCLEAR_REC_DBD_2"/>
    <property type="match status" value="1"/>
</dbReference>
<feature type="compositionally biased region" description="Polar residues" evidence="9">
    <location>
        <begin position="138"/>
        <end position="148"/>
    </location>
</feature>
<evidence type="ECO:0000259" key="10">
    <source>
        <dbReference type="PROSITE" id="PS51030"/>
    </source>
</evidence>
<dbReference type="Gene3D" id="3.30.50.10">
    <property type="entry name" value="Erythroid Transcription Factor GATA-1, subunit A"/>
    <property type="match status" value="1"/>
</dbReference>
<dbReference type="AlphaFoldDB" id="T1L0M0"/>
<accession>T1L0M0</accession>
<dbReference type="Proteomes" id="UP000015104">
    <property type="component" value="Unassembled WGS sequence"/>
</dbReference>
<dbReference type="GO" id="GO:0004879">
    <property type="term" value="F:nuclear receptor activity"/>
    <property type="evidence" value="ECO:0007669"/>
    <property type="project" value="TreeGrafter"/>
</dbReference>
<feature type="compositionally biased region" description="Polar residues" evidence="9">
    <location>
        <begin position="346"/>
        <end position="364"/>
    </location>
</feature>
<feature type="region of interest" description="Disordered" evidence="9">
    <location>
        <begin position="220"/>
        <end position="239"/>
    </location>
</feature>
<dbReference type="Gene3D" id="1.10.565.10">
    <property type="entry name" value="Retinoid X Receptor"/>
    <property type="match status" value="1"/>
</dbReference>
<feature type="domain" description="Nuclear receptor" evidence="10">
    <location>
        <begin position="20"/>
        <end position="95"/>
    </location>
</feature>
<evidence type="ECO:0000256" key="1">
    <source>
        <dbReference type="ARBA" id="ARBA00022723"/>
    </source>
</evidence>
<feature type="region of interest" description="Disordered" evidence="9">
    <location>
        <begin position="244"/>
        <end position="271"/>
    </location>
</feature>
<dbReference type="InterPro" id="IPR050234">
    <property type="entry name" value="Nuclear_hormone_rcpt_NR1"/>
</dbReference>
<dbReference type="GO" id="GO:0000978">
    <property type="term" value="F:RNA polymerase II cis-regulatory region sequence-specific DNA binding"/>
    <property type="evidence" value="ECO:0007669"/>
    <property type="project" value="TreeGrafter"/>
</dbReference>
<evidence type="ECO:0000259" key="11">
    <source>
        <dbReference type="PROSITE" id="PS51843"/>
    </source>
</evidence>
<evidence type="ECO:0000313" key="12">
    <source>
        <dbReference type="EnsemblMetazoa" id="tetur30g01210.1"/>
    </source>
</evidence>
<keyword evidence="5" id="KW-0238">DNA-binding</keyword>
<dbReference type="KEGG" id="tut:107369197"/>
<dbReference type="HOGENOM" id="CLU_007368_12_2_1"/>
<dbReference type="OMA" id="FRELHVD"/>
<dbReference type="SMART" id="SM00399">
    <property type="entry name" value="ZnF_C4"/>
    <property type="match status" value="1"/>
</dbReference>
<reference evidence="12" key="2">
    <citation type="submission" date="2015-06" db="UniProtKB">
        <authorList>
            <consortium name="EnsemblMetazoa"/>
        </authorList>
    </citation>
    <scope>IDENTIFICATION</scope>
</reference>
<evidence type="ECO:0000256" key="2">
    <source>
        <dbReference type="ARBA" id="ARBA00022771"/>
    </source>
</evidence>
<dbReference type="SUPFAM" id="SSF57716">
    <property type="entry name" value="Glucocorticoid receptor-like (DNA-binding domain)"/>
    <property type="match status" value="1"/>
</dbReference>
<dbReference type="GO" id="GO:0045944">
    <property type="term" value="P:positive regulation of transcription by RNA polymerase II"/>
    <property type="evidence" value="ECO:0007669"/>
    <property type="project" value="TreeGrafter"/>
</dbReference>
<organism evidence="12 13">
    <name type="scientific">Tetranychus urticae</name>
    <name type="common">Two-spotted spider mite</name>
    <dbReference type="NCBI Taxonomy" id="32264"/>
    <lineage>
        <taxon>Eukaryota</taxon>
        <taxon>Metazoa</taxon>
        <taxon>Ecdysozoa</taxon>
        <taxon>Arthropoda</taxon>
        <taxon>Chelicerata</taxon>
        <taxon>Arachnida</taxon>
        <taxon>Acari</taxon>
        <taxon>Acariformes</taxon>
        <taxon>Trombidiformes</taxon>
        <taxon>Prostigmata</taxon>
        <taxon>Eleutherengona</taxon>
        <taxon>Raphignathae</taxon>
        <taxon>Tetranychoidea</taxon>
        <taxon>Tetranychidae</taxon>
        <taxon>Tetranychus</taxon>
    </lineage>
</organism>
<feature type="region of interest" description="Disordered" evidence="9">
    <location>
        <begin position="310"/>
        <end position="393"/>
    </location>
</feature>
<feature type="compositionally biased region" description="Low complexity" evidence="9">
    <location>
        <begin position="247"/>
        <end position="260"/>
    </location>
</feature>
<dbReference type="PROSITE" id="PS51843">
    <property type="entry name" value="NR_LBD"/>
    <property type="match status" value="1"/>
</dbReference>
<keyword evidence="4" id="KW-0805">Transcription regulation</keyword>
<keyword evidence="2" id="KW-0863">Zinc-finger</keyword>
<keyword evidence="6" id="KW-0804">Transcription</keyword>
<dbReference type="OrthoDB" id="6355676at2759"/>
<name>T1L0M0_TETUR</name>
<feature type="domain" description="NR LBD" evidence="11">
    <location>
        <begin position="447"/>
        <end position="668"/>
    </location>
</feature>